<dbReference type="InterPro" id="IPR017261">
    <property type="entry name" value="DNA_mismatch_repair_MutS/MSH"/>
</dbReference>
<evidence type="ECO:0000256" key="2">
    <source>
        <dbReference type="ARBA" id="ARBA00007094"/>
    </source>
</evidence>
<dbReference type="Gene3D" id="3.40.50.300">
    <property type="entry name" value="P-loop containing nucleotide triphosphate hydrolases"/>
    <property type="match status" value="1"/>
</dbReference>
<dbReference type="InterPro" id="IPR045076">
    <property type="entry name" value="MutS"/>
</dbReference>
<dbReference type="PANTHER" id="PTHR11361">
    <property type="entry name" value="DNA MISMATCH REPAIR PROTEIN MUTS FAMILY MEMBER"/>
    <property type="match status" value="1"/>
</dbReference>
<evidence type="ECO:0000256" key="9">
    <source>
        <dbReference type="PIRNR" id="PIRNR037677"/>
    </source>
</evidence>
<evidence type="ECO:0000256" key="8">
    <source>
        <dbReference type="ARBA" id="ARBA00023242"/>
    </source>
</evidence>
<dbReference type="SMART" id="SM00534">
    <property type="entry name" value="MUTSac"/>
    <property type="match status" value="1"/>
</dbReference>
<evidence type="ECO:0000256" key="11">
    <source>
        <dbReference type="SAM" id="MobiDB-lite"/>
    </source>
</evidence>
<dbReference type="SUPFAM" id="SSF55271">
    <property type="entry name" value="DNA repair protein MutS, domain I"/>
    <property type="match status" value="1"/>
</dbReference>
<evidence type="ECO:0000256" key="10">
    <source>
        <dbReference type="RuleBase" id="RU003756"/>
    </source>
</evidence>
<keyword evidence="8" id="KW-0539">Nucleus</keyword>
<dbReference type="InterPro" id="IPR036187">
    <property type="entry name" value="DNA_mismatch_repair_MutS_sf"/>
</dbReference>
<dbReference type="FunFam" id="1.10.1420.10:FF:000004">
    <property type="entry name" value="DNA mismatch repair protein Msh3"/>
    <property type="match status" value="1"/>
</dbReference>
<dbReference type="Pfam" id="PF05188">
    <property type="entry name" value="MutS_II"/>
    <property type="match status" value="1"/>
</dbReference>
<dbReference type="GO" id="GO:0006312">
    <property type="term" value="P:mitotic recombination"/>
    <property type="evidence" value="ECO:0007669"/>
    <property type="project" value="TreeGrafter"/>
</dbReference>
<dbReference type="PANTHER" id="PTHR11361:SF122">
    <property type="entry name" value="DNA MISMATCH REPAIR PROTEIN MSH3"/>
    <property type="match status" value="1"/>
</dbReference>
<sequence>MGKPKQQILSRFFAPKSTPPPAAMEQKSPPPSSPPRSKPSPRIAAIVSFSPSATSSKRSHPHSQNPSSCAKKPKPSLHEKLVSKLLDSPASSSVTLPKPSAENPKYTPLEQQVLELKSQHPDVLLMVEVGYRYRFFGEDAENAARVLGIVAHADHNFLTASVPTFRLNFHVRRLVAAGYKVGVVKQTETAAIKAHGSNRLGPFSRGLSALYTRSTIEAAEDMGSGKEDGLVGSDGNYLLCVAEKEAVAGYKGSDLEGCFDVKIGIVGVEISTGEVIHGEFNDNVMRSGLEAVVLSLSPAEILLGDPLSASTEKLLLAYAGPASNVRVERSSRDCLNDGGALAEVMSLYEEVAGDTPNVKNVETNLDIRRGRDDSSGIEGILAMPELSIQALALSLRYLKKFGLERILIMGASFRPLSSNVEMTLSANTLHQLEVLRNSCDGSIEGSLLHAMDHTCTSFGSRLLKHWVTHPLCERNSIIARLDAVTEIADSMGSCRGLKEETSCNETSSILSEVLKMLGKSPDVQRGITRIFHRTATAAEFVGAIQAILFSGKQLQKLYAEDDENNVTRIVKSALLRRLILTASSTTLIARAAQLLSSLNKDAANQGDMLNLFNTSCGQFPEVASSQIAVQMTKEKLDSLIIQYRKQLGMRNLDFTSVSGVTHLIELSSDTKVPSSWVKVNSTKKSVRYHTPEVLATLDKLVLAKEEFAVTCRKTWAIFLTEFGTYYAQFQASVQALAGLDCLHSLAILSRNQKYVRPTFGSNDEPGQIHISSGRHPVLESVLGEHFVPNDTCLCADGEYCQVVTGPNMGGKSCYIRQVALIAIMAQVGSFVPASSATLHVLDGIYTRMGASDSIQHGSSTFFEELGETSHILEHSTSRSLVIIDELGRGTSTHDGVAIAHATLHYLLQQKKCMILFVTHYPQILDIQSEFEGSVGAYRVSYLTAQKPLNLMESKPEFDNGEVDEQEVTFLYKVVHGASDKSFGLNVARLAQLPDLCIRRAAFIAAKLEADMGSQLINLATISGNKTIEKYEASDNCSISPKYAYKDDEPFEELAKACHSIFFCVKSALRSADTVRILSCWKGARELAQIATKGG</sequence>
<gene>
    <name evidence="13" type="ORF">KFK09_029131</name>
</gene>
<dbReference type="Gene3D" id="3.40.1170.10">
    <property type="entry name" value="DNA repair protein MutS, domain I"/>
    <property type="match status" value="1"/>
</dbReference>
<keyword evidence="7 9" id="KW-0234">DNA repair</keyword>
<dbReference type="Gene3D" id="1.10.1420.10">
    <property type="match status" value="2"/>
</dbReference>
<evidence type="ECO:0000256" key="1">
    <source>
        <dbReference type="ARBA" id="ARBA00004123"/>
    </source>
</evidence>
<dbReference type="Proteomes" id="UP000829196">
    <property type="component" value="Unassembled WGS sequence"/>
</dbReference>
<keyword evidence="5 9" id="KW-0067">ATP-binding</keyword>
<dbReference type="SUPFAM" id="SSF53150">
    <property type="entry name" value="DNA repair protein MutS, domain II"/>
    <property type="match status" value="1"/>
</dbReference>
<dbReference type="InterPro" id="IPR016151">
    <property type="entry name" value="DNA_mismatch_repair_MutS_N"/>
</dbReference>
<dbReference type="PIRSF" id="PIRSF037677">
    <property type="entry name" value="DNA_mis_repair_Msh6"/>
    <property type="match status" value="1"/>
</dbReference>
<proteinExistence type="inferred from homology"/>
<organism evidence="13 14">
    <name type="scientific">Dendrobium nobile</name>
    <name type="common">Orchid</name>
    <dbReference type="NCBI Taxonomy" id="94219"/>
    <lineage>
        <taxon>Eukaryota</taxon>
        <taxon>Viridiplantae</taxon>
        <taxon>Streptophyta</taxon>
        <taxon>Embryophyta</taxon>
        <taxon>Tracheophyta</taxon>
        <taxon>Spermatophyta</taxon>
        <taxon>Magnoliopsida</taxon>
        <taxon>Liliopsida</taxon>
        <taxon>Asparagales</taxon>
        <taxon>Orchidaceae</taxon>
        <taxon>Epidendroideae</taxon>
        <taxon>Malaxideae</taxon>
        <taxon>Dendrobiinae</taxon>
        <taxon>Dendrobium</taxon>
    </lineage>
</organism>
<accession>A0A8T3A5E6</accession>
<dbReference type="SMART" id="SM00533">
    <property type="entry name" value="MUTSd"/>
    <property type="match status" value="1"/>
</dbReference>
<evidence type="ECO:0000259" key="12">
    <source>
        <dbReference type="PROSITE" id="PS00486"/>
    </source>
</evidence>
<dbReference type="PROSITE" id="PS00486">
    <property type="entry name" value="DNA_MISMATCH_REPAIR_2"/>
    <property type="match status" value="1"/>
</dbReference>
<dbReference type="Gene3D" id="3.30.420.110">
    <property type="entry name" value="MutS, connector domain"/>
    <property type="match status" value="1"/>
</dbReference>
<dbReference type="InterPro" id="IPR007860">
    <property type="entry name" value="DNA_mmatch_repair_MutS_con_dom"/>
</dbReference>
<keyword evidence="6 9" id="KW-0238">DNA-binding</keyword>
<dbReference type="Pfam" id="PF05190">
    <property type="entry name" value="MutS_IV"/>
    <property type="match status" value="1"/>
</dbReference>
<dbReference type="GO" id="GO:0005524">
    <property type="term" value="F:ATP binding"/>
    <property type="evidence" value="ECO:0007669"/>
    <property type="project" value="UniProtKB-UniRule"/>
</dbReference>
<dbReference type="FunFam" id="3.40.50.300:FF:002130">
    <property type="entry name" value="DNA mismatch repair protein MSH3"/>
    <property type="match status" value="1"/>
</dbReference>
<comment type="subcellular location">
    <subcellularLocation>
        <location evidence="1">Nucleus</location>
    </subcellularLocation>
</comment>
<comment type="function">
    <text evidence="9 10">Component of the post-replicative DNA mismatch repair system (MMR).</text>
</comment>
<evidence type="ECO:0000256" key="4">
    <source>
        <dbReference type="ARBA" id="ARBA00022763"/>
    </source>
</evidence>
<dbReference type="InterPro" id="IPR036678">
    <property type="entry name" value="MutS_con_dom_sf"/>
</dbReference>
<protein>
    <recommendedName>
        <fullName evidence="9">DNA mismatch repair protein</fullName>
    </recommendedName>
</protein>
<dbReference type="InterPro" id="IPR007861">
    <property type="entry name" value="DNA_mismatch_repair_MutS_clamp"/>
</dbReference>
<dbReference type="GO" id="GO:0030983">
    <property type="term" value="F:mismatched DNA binding"/>
    <property type="evidence" value="ECO:0007669"/>
    <property type="project" value="UniProtKB-UniRule"/>
</dbReference>
<evidence type="ECO:0000256" key="6">
    <source>
        <dbReference type="ARBA" id="ARBA00023125"/>
    </source>
</evidence>
<dbReference type="SUPFAM" id="SSF48334">
    <property type="entry name" value="DNA repair protein MutS, domain III"/>
    <property type="match status" value="1"/>
</dbReference>
<dbReference type="Pfam" id="PF05192">
    <property type="entry name" value="MutS_III"/>
    <property type="match status" value="1"/>
</dbReference>
<dbReference type="InterPro" id="IPR000432">
    <property type="entry name" value="DNA_mismatch_repair_MutS_C"/>
</dbReference>
<dbReference type="InterPro" id="IPR007696">
    <property type="entry name" value="DNA_mismatch_repair_MutS_core"/>
</dbReference>
<dbReference type="OrthoDB" id="10252754at2759"/>
<dbReference type="FunFam" id="3.40.1170.10:FF:000004">
    <property type="entry name" value="DNA mismatch repair protein"/>
    <property type="match status" value="1"/>
</dbReference>
<keyword evidence="4 9" id="KW-0227">DNA damage</keyword>
<dbReference type="FunFam" id="3.30.420.110:FF:000010">
    <property type="entry name" value="DNA mismatch repair protein"/>
    <property type="match status" value="1"/>
</dbReference>
<dbReference type="GO" id="GO:0140664">
    <property type="term" value="F:ATP-dependent DNA damage sensor activity"/>
    <property type="evidence" value="ECO:0007669"/>
    <property type="project" value="InterPro"/>
</dbReference>
<dbReference type="AlphaFoldDB" id="A0A8T3A5E6"/>
<evidence type="ECO:0000313" key="13">
    <source>
        <dbReference type="EMBL" id="KAI0489289.1"/>
    </source>
</evidence>
<dbReference type="NCBIfam" id="NF003810">
    <property type="entry name" value="PRK05399.1"/>
    <property type="match status" value="1"/>
</dbReference>
<dbReference type="InterPro" id="IPR007695">
    <property type="entry name" value="DNA_mismatch_repair_MutS-lik_N"/>
</dbReference>
<feature type="domain" description="DNA mismatch repair proteins mutS family" evidence="12">
    <location>
        <begin position="879"/>
        <end position="895"/>
    </location>
</feature>
<feature type="compositionally biased region" description="Pro residues" evidence="11">
    <location>
        <begin position="17"/>
        <end position="38"/>
    </location>
</feature>
<dbReference type="EMBL" id="JAGYWB010000019">
    <property type="protein sequence ID" value="KAI0489289.1"/>
    <property type="molecule type" value="Genomic_DNA"/>
</dbReference>
<dbReference type="Pfam" id="PF01624">
    <property type="entry name" value="MutS_I"/>
    <property type="match status" value="1"/>
</dbReference>
<evidence type="ECO:0000256" key="5">
    <source>
        <dbReference type="ARBA" id="ARBA00022840"/>
    </source>
</evidence>
<keyword evidence="3 9" id="KW-0547">Nucleotide-binding</keyword>
<reference evidence="13" key="1">
    <citation type="journal article" date="2022" name="Front. Genet.">
        <title>Chromosome-Scale Assembly of the Dendrobium nobile Genome Provides Insights Into the Molecular Mechanism of the Biosynthesis of the Medicinal Active Ingredient of Dendrobium.</title>
        <authorList>
            <person name="Xu Q."/>
            <person name="Niu S.-C."/>
            <person name="Li K.-L."/>
            <person name="Zheng P.-J."/>
            <person name="Zhang X.-J."/>
            <person name="Jia Y."/>
            <person name="Liu Y."/>
            <person name="Niu Y.-X."/>
            <person name="Yu L.-H."/>
            <person name="Chen D.-F."/>
            <person name="Zhang G.-Q."/>
        </authorList>
    </citation>
    <scope>NUCLEOTIDE SEQUENCE</scope>
    <source>
        <tissue evidence="13">Leaf</tissue>
    </source>
</reference>
<dbReference type="InterPro" id="IPR027417">
    <property type="entry name" value="P-loop_NTPase"/>
</dbReference>
<dbReference type="SMR" id="A0A8T3A5E6"/>
<dbReference type="SUPFAM" id="SSF52540">
    <property type="entry name" value="P-loop containing nucleoside triphosphate hydrolases"/>
    <property type="match status" value="1"/>
</dbReference>
<evidence type="ECO:0000256" key="3">
    <source>
        <dbReference type="ARBA" id="ARBA00022741"/>
    </source>
</evidence>
<comment type="similarity">
    <text evidence="2">Belongs to the DNA mismatch repair MutS family. MSH3 subfamily.</text>
</comment>
<dbReference type="Pfam" id="PF00488">
    <property type="entry name" value="MutS_V"/>
    <property type="match status" value="1"/>
</dbReference>
<feature type="region of interest" description="Disordered" evidence="11">
    <location>
        <begin position="1"/>
        <end position="78"/>
    </location>
</feature>
<keyword evidence="14" id="KW-1185">Reference proteome</keyword>
<evidence type="ECO:0000313" key="14">
    <source>
        <dbReference type="Proteomes" id="UP000829196"/>
    </source>
</evidence>
<dbReference type="GO" id="GO:0006298">
    <property type="term" value="P:mismatch repair"/>
    <property type="evidence" value="ECO:0007669"/>
    <property type="project" value="InterPro"/>
</dbReference>
<dbReference type="GO" id="GO:0005634">
    <property type="term" value="C:nucleus"/>
    <property type="evidence" value="ECO:0007669"/>
    <property type="project" value="UniProtKB-SubCell"/>
</dbReference>
<feature type="compositionally biased region" description="Polar residues" evidence="11">
    <location>
        <begin position="49"/>
        <end position="68"/>
    </location>
</feature>
<name>A0A8T3A5E6_DENNO</name>
<evidence type="ECO:0000256" key="7">
    <source>
        <dbReference type="ARBA" id="ARBA00023204"/>
    </source>
</evidence>
<comment type="caution">
    <text evidence="13">The sequence shown here is derived from an EMBL/GenBank/DDBJ whole genome shotgun (WGS) entry which is preliminary data.</text>
</comment>